<evidence type="ECO:0000259" key="1">
    <source>
        <dbReference type="Pfam" id="PF07791"/>
    </source>
</evidence>
<gene>
    <name evidence="2" type="ORF">JI62_20555</name>
</gene>
<feature type="domain" description="Immunity MXAN-0049 protein" evidence="1">
    <location>
        <begin position="54"/>
        <end position="198"/>
    </location>
</feature>
<evidence type="ECO:0000313" key="3">
    <source>
        <dbReference type="Proteomes" id="UP000197334"/>
    </source>
</evidence>
<dbReference type="Proteomes" id="UP000197334">
    <property type="component" value="Unassembled WGS sequence"/>
</dbReference>
<dbReference type="InterPro" id="IPR012433">
    <property type="entry name" value="Imm11"/>
</dbReference>
<dbReference type="EMBL" id="JPUA01000048">
    <property type="protein sequence ID" value="OWV27854.1"/>
    <property type="molecule type" value="Genomic_DNA"/>
</dbReference>
<protein>
    <recommendedName>
        <fullName evidence="1">Immunity MXAN-0049 protein domain-containing protein</fullName>
    </recommendedName>
</protein>
<reference evidence="2 3" key="1">
    <citation type="submission" date="2014-08" db="EMBL/GenBank/DDBJ databases">
        <title>Draft genome sequence of a novel L-asparaginase producing marine bacterium, Halomonas campaniensis.</title>
        <authorList>
            <person name="Sundarakrishnan B."/>
            <person name="Moushumi Priya A."/>
            <person name="Raman G."/>
            <person name="Sakthivel N."/>
            <person name="Park S."/>
            <person name="Jayachandran S."/>
        </authorList>
    </citation>
    <scope>NUCLEOTIDE SEQUENCE [LARGE SCALE GENOMIC DNA]</scope>
    <source>
        <strain evidence="2 3">SK03</strain>
    </source>
</reference>
<name>A0A246RV94_9GAMM</name>
<dbReference type="OrthoDB" id="8610081at2"/>
<sequence length="213" mass="24522">MSYRTLDARVWATNCLTDGELIYAFDPDNYLTDEDSAVDAMKRAKLGEPLPKDRFPKEMYVTSSYQRFKKVPDIFCAGFWVVSSRFADVLRRFDLGKTGLHPVKLFHHDRTTPFEGEYFTLAFGETKDTFVPEESPEAGQSPFMRKDMWAPSLGRENDGLALNSEALQGVDLWMEKKMVHVFFLSDRLVEALKAEKLTKPLKPYRCRVVSNQD</sequence>
<evidence type="ECO:0000313" key="2">
    <source>
        <dbReference type="EMBL" id="OWV27854.1"/>
    </source>
</evidence>
<accession>A0A246RV94</accession>
<dbReference type="Pfam" id="PF07791">
    <property type="entry name" value="Imm11"/>
    <property type="match status" value="1"/>
</dbReference>
<organism evidence="2 3">
    <name type="scientific">Halomonas campaniensis</name>
    <dbReference type="NCBI Taxonomy" id="213554"/>
    <lineage>
        <taxon>Bacteria</taxon>
        <taxon>Pseudomonadati</taxon>
        <taxon>Pseudomonadota</taxon>
        <taxon>Gammaproteobacteria</taxon>
        <taxon>Oceanospirillales</taxon>
        <taxon>Halomonadaceae</taxon>
        <taxon>Halomonas</taxon>
    </lineage>
</organism>
<comment type="caution">
    <text evidence="2">The sequence shown here is derived from an EMBL/GenBank/DDBJ whole genome shotgun (WGS) entry which is preliminary data.</text>
</comment>
<proteinExistence type="predicted"/>
<keyword evidence="3" id="KW-1185">Reference proteome</keyword>
<dbReference type="RefSeq" id="WP_088701996.1">
    <property type="nucleotide sequence ID" value="NZ_JPUA01000048.1"/>
</dbReference>
<dbReference type="AlphaFoldDB" id="A0A246RV94"/>